<protein>
    <submittedName>
        <fullName evidence="2">Reductase</fullName>
    </submittedName>
</protein>
<proteinExistence type="predicted"/>
<dbReference type="AlphaFoldDB" id="A0A5M3XE89"/>
<dbReference type="SUPFAM" id="SSF51735">
    <property type="entry name" value="NAD(P)-binding Rossmann-fold domains"/>
    <property type="match status" value="1"/>
</dbReference>
<reference evidence="2 3" key="1">
    <citation type="submission" date="2019-10" db="EMBL/GenBank/DDBJ databases">
        <title>Whole genome shotgun sequence of Acrocarpospora pleiomorpha NBRC 16267.</title>
        <authorList>
            <person name="Ichikawa N."/>
            <person name="Kimura A."/>
            <person name="Kitahashi Y."/>
            <person name="Komaki H."/>
            <person name="Oguchi A."/>
        </authorList>
    </citation>
    <scope>NUCLEOTIDE SEQUENCE [LARGE SCALE GENOMIC DNA]</scope>
    <source>
        <strain evidence="2 3">NBRC 16267</strain>
    </source>
</reference>
<dbReference type="InterPro" id="IPR001509">
    <property type="entry name" value="Epimerase_deHydtase"/>
</dbReference>
<dbReference type="EMBL" id="BLAF01000010">
    <property type="protein sequence ID" value="GES19072.1"/>
    <property type="molecule type" value="Genomic_DNA"/>
</dbReference>
<evidence type="ECO:0000313" key="2">
    <source>
        <dbReference type="EMBL" id="GES19072.1"/>
    </source>
</evidence>
<dbReference type="Gene3D" id="3.40.50.720">
    <property type="entry name" value="NAD(P)-binding Rossmann-like Domain"/>
    <property type="match status" value="1"/>
</dbReference>
<evidence type="ECO:0000313" key="3">
    <source>
        <dbReference type="Proteomes" id="UP000377595"/>
    </source>
</evidence>
<feature type="domain" description="NAD-dependent epimerase/dehydratase" evidence="1">
    <location>
        <begin position="3"/>
        <end position="71"/>
    </location>
</feature>
<dbReference type="Proteomes" id="UP000377595">
    <property type="component" value="Unassembled WGS sequence"/>
</dbReference>
<sequence length="340" mass="37121">MRILVIGGSVFLGRAIVADALRRGHEVTTFNRGVSSPDLSGVTAVHGNREVPADLDRLVEGREWDAVIDVCGFTPAVVLDGVRRLNGRVPHYTFISSISAFPGYPSVIGLDESAPRHECPPDADASLGEYGVLKAGCERAVEEFFEGKALIIEPGPILGPHENLDRLSWWLTRIEGGGRVLAPGVPDLPMQIIDARDIAAFTLDQAERGATGRYFTTGEPGKITFGEWLGLCVAETGSDAELVWVEDEFLLAHSVKPWTELPLWLPRGPMTSGIWTPSSAKAVAEGLVCRPVAETVRDTWAWLREIPVAERSFGGRLLRHGIDPEKEARILEQWDHHISG</sequence>
<name>A0A5M3XE89_9ACTN</name>
<gene>
    <name evidence="2" type="ORF">Aple_019680</name>
</gene>
<organism evidence="2 3">
    <name type="scientific">Acrocarpospora pleiomorpha</name>
    <dbReference type="NCBI Taxonomy" id="90975"/>
    <lineage>
        <taxon>Bacteria</taxon>
        <taxon>Bacillati</taxon>
        <taxon>Actinomycetota</taxon>
        <taxon>Actinomycetes</taxon>
        <taxon>Streptosporangiales</taxon>
        <taxon>Streptosporangiaceae</taxon>
        <taxon>Acrocarpospora</taxon>
    </lineage>
</organism>
<dbReference type="InterPro" id="IPR036291">
    <property type="entry name" value="NAD(P)-bd_dom_sf"/>
</dbReference>
<comment type="caution">
    <text evidence="2">The sequence shown here is derived from an EMBL/GenBank/DDBJ whole genome shotgun (WGS) entry which is preliminary data.</text>
</comment>
<accession>A0A5M3XE89</accession>
<dbReference type="RefSeq" id="WP_155344190.1">
    <property type="nucleotide sequence ID" value="NZ_BAAAHM010000018.1"/>
</dbReference>
<dbReference type="OrthoDB" id="7941246at2"/>
<dbReference type="Pfam" id="PF01370">
    <property type="entry name" value="Epimerase"/>
    <property type="match status" value="1"/>
</dbReference>
<keyword evidence="3" id="KW-1185">Reference proteome</keyword>
<evidence type="ECO:0000259" key="1">
    <source>
        <dbReference type="Pfam" id="PF01370"/>
    </source>
</evidence>